<feature type="region of interest" description="Disordered" evidence="2">
    <location>
        <begin position="288"/>
        <end position="307"/>
    </location>
</feature>
<feature type="compositionally biased region" description="Polar residues" evidence="2">
    <location>
        <begin position="93"/>
        <end position="120"/>
    </location>
</feature>
<dbReference type="EMBL" id="JAUIZM010000010">
    <property type="protein sequence ID" value="KAK1361456.1"/>
    <property type="molecule type" value="Genomic_DNA"/>
</dbReference>
<evidence type="ECO:0000313" key="4">
    <source>
        <dbReference type="Proteomes" id="UP001237642"/>
    </source>
</evidence>
<evidence type="ECO:0000256" key="1">
    <source>
        <dbReference type="SAM" id="Coils"/>
    </source>
</evidence>
<evidence type="ECO:0000313" key="3">
    <source>
        <dbReference type="EMBL" id="KAK1361456.1"/>
    </source>
</evidence>
<protein>
    <submittedName>
        <fullName evidence="3">Uncharacterized protein</fullName>
    </submittedName>
</protein>
<feature type="compositionally biased region" description="Basic and acidic residues" evidence="2">
    <location>
        <begin position="297"/>
        <end position="307"/>
    </location>
</feature>
<dbReference type="Proteomes" id="UP001237642">
    <property type="component" value="Unassembled WGS sequence"/>
</dbReference>
<evidence type="ECO:0000256" key="2">
    <source>
        <dbReference type="SAM" id="MobiDB-lite"/>
    </source>
</evidence>
<feature type="coiled-coil region" evidence="1">
    <location>
        <begin position="319"/>
        <end position="346"/>
    </location>
</feature>
<feature type="compositionally biased region" description="Polar residues" evidence="2">
    <location>
        <begin position="182"/>
        <end position="193"/>
    </location>
</feature>
<keyword evidence="1" id="KW-0175">Coiled coil</keyword>
<keyword evidence="4" id="KW-1185">Reference proteome</keyword>
<sequence>MAPPNTMALQVIYPLSTAPLTQEVLRIDQGIVEPQSLSQVIQPYTESHPMTAPLELSATTRSEEQLEIDVNVSDPTALPPPLKKRRTLLEAPVSQSVSSQKDMDSQTANEQLLETSSQQDESIEIRHQAMAFCTESSTLPLLTMGENTSESIVETLAQDTQRGEHIGMLDETVPTIVTVEEPSQASEGKSGSSPPIIESFSPLPEGTSLAPLRDSSLAVSTGESEGQHGKSISEAIQFSISNEYLDSTMDWDSRTPIAPPVTSQEGAMVIFSAGTSTPTMDKQLVVSSERQTQSDTQAREVSETPSREIEMSAHNDTYTASLLAQIAGLQKQLQETQAEKEILKAQVVERSTSSTSVTNQLGSIRDELEGVKVTLVPKMNAIQESQVFMASDMSELLVSNAEIREAIKQIPMISTKVDSVQDTIDENQYYNDERFTKIEGGMQHLNEGMKHLYNMIKVTHQPTAEQKKFFEGDDDEGDNGDRDGEGEREGTKEDPKTDKVKSLEDSSTKGENKEKELQGGEAGGSGSAKDKGKQKLTFSDADYYQGDEGVFDDVESEAPEDIFGEVEVEGEADYADWEDEPIVDPAFEAELVRQKADLKRREEENAKVSDIISKHIVIQKAEQQEKQRLHNLKVSDRKLYVRLKQGVEWDKAREMFAHQEGINNDAKFLGMLERYKQVNPDNTVYMKALHAEISRITTGFDRVREELKIYVYTHNEGTFLVSLNLLESRTLSELWVFMCKVKRSSPLAELLHDQLRDFAMKASPQVVDVPYEVKFYKGRALQTCGMDPISLKDYPARHLVYMENMLRTTGFATQEKTEVADLIQDYCIANIKRYQQMKNRLKKVTAQPVRPSGITSESDRILDKDLLEALEEGEMMESEI</sequence>
<feature type="region of interest" description="Disordered" evidence="2">
    <location>
        <begin position="182"/>
        <end position="209"/>
    </location>
</feature>
<accession>A0AAD8M5G3</accession>
<reference evidence="3" key="2">
    <citation type="submission" date="2023-05" db="EMBL/GenBank/DDBJ databases">
        <authorList>
            <person name="Schelkunov M.I."/>
        </authorList>
    </citation>
    <scope>NUCLEOTIDE SEQUENCE</scope>
    <source>
        <strain evidence="3">Hsosn_3</strain>
        <tissue evidence="3">Leaf</tissue>
    </source>
</reference>
<feature type="region of interest" description="Disordered" evidence="2">
    <location>
        <begin position="469"/>
        <end position="534"/>
    </location>
</feature>
<name>A0AAD8M5G3_9APIA</name>
<organism evidence="3 4">
    <name type="scientific">Heracleum sosnowskyi</name>
    <dbReference type="NCBI Taxonomy" id="360622"/>
    <lineage>
        <taxon>Eukaryota</taxon>
        <taxon>Viridiplantae</taxon>
        <taxon>Streptophyta</taxon>
        <taxon>Embryophyta</taxon>
        <taxon>Tracheophyta</taxon>
        <taxon>Spermatophyta</taxon>
        <taxon>Magnoliopsida</taxon>
        <taxon>eudicotyledons</taxon>
        <taxon>Gunneridae</taxon>
        <taxon>Pentapetalae</taxon>
        <taxon>asterids</taxon>
        <taxon>campanulids</taxon>
        <taxon>Apiales</taxon>
        <taxon>Apiaceae</taxon>
        <taxon>Apioideae</taxon>
        <taxon>apioid superclade</taxon>
        <taxon>Tordylieae</taxon>
        <taxon>Tordyliinae</taxon>
        <taxon>Heracleum</taxon>
    </lineage>
</organism>
<feature type="compositionally biased region" description="Basic and acidic residues" evidence="2">
    <location>
        <begin position="479"/>
        <end position="518"/>
    </location>
</feature>
<gene>
    <name evidence="3" type="ORF">POM88_045930</name>
</gene>
<feature type="region of interest" description="Disordered" evidence="2">
    <location>
        <begin position="72"/>
        <end position="121"/>
    </location>
</feature>
<reference evidence="3" key="1">
    <citation type="submission" date="2023-02" db="EMBL/GenBank/DDBJ databases">
        <title>Genome of toxic invasive species Heracleum sosnowskyi carries increased number of genes despite the absence of recent whole-genome duplications.</title>
        <authorList>
            <person name="Schelkunov M."/>
            <person name="Shtratnikova V."/>
            <person name="Makarenko M."/>
            <person name="Klepikova A."/>
            <person name="Omelchenko D."/>
            <person name="Novikova G."/>
            <person name="Obukhova E."/>
            <person name="Bogdanov V."/>
            <person name="Penin A."/>
            <person name="Logacheva M."/>
        </authorList>
    </citation>
    <scope>NUCLEOTIDE SEQUENCE</scope>
    <source>
        <strain evidence="3">Hsosn_3</strain>
        <tissue evidence="3">Leaf</tissue>
    </source>
</reference>
<comment type="caution">
    <text evidence="3">The sequence shown here is derived from an EMBL/GenBank/DDBJ whole genome shotgun (WGS) entry which is preliminary data.</text>
</comment>
<proteinExistence type="predicted"/>
<dbReference type="AlphaFoldDB" id="A0AAD8M5G3"/>